<name>A0AAV0BHE4_PHAPC</name>
<proteinExistence type="predicted"/>
<comment type="caution">
    <text evidence="1">The sequence shown here is derived from an EMBL/GenBank/DDBJ whole genome shotgun (WGS) entry which is preliminary data.</text>
</comment>
<protein>
    <submittedName>
        <fullName evidence="1">Expressed protein</fullName>
    </submittedName>
</protein>
<keyword evidence="2" id="KW-1185">Reference proteome</keyword>
<dbReference type="EMBL" id="CALTRL010005729">
    <property type="protein sequence ID" value="CAH7685522.1"/>
    <property type="molecule type" value="Genomic_DNA"/>
</dbReference>
<evidence type="ECO:0000313" key="1">
    <source>
        <dbReference type="EMBL" id="CAH7685522.1"/>
    </source>
</evidence>
<reference evidence="1" key="1">
    <citation type="submission" date="2022-06" db="EMBL/GenBank/DDBJ databases">
        <authorList>
            <consortium name="SYNGENTA / RWTH Aachen University"/>
        </authorList>
    </citation>
    <scope>NUCLEOTIDE SEQUENCE</scope>
</reference>
<evidence type="ECO:0000313" key="2">
    <source>
        <dbReference type="Proteomes" id="UP001153365"/>
    </source>
</evidence>
<dbReference type="AlphaFoldDB" id="A0AAV0BHE4"/>
<gene>
    <name evidence="1" type="ORF">PPACK8108_LOCUS20064</name>
</gene>
<sequence>MLIRAFRLTLVIVRLLVVIIFIYQPGETRPMSNIVKDHSNFGRTSEESATIRALTRSFSDNAPTLDFLEPMPLKHELKEVGPCATNNNLKPLTREEKASNELYYLLANRHLAKSSAEKSFANRNIRKNAEILLDWRFETLRSEMKTKAFFDDFHGTIWAQNNTPNPGEMVFIPI</sequence>
<organism evidence="1 2">
    <name type="scientific">Phakopsora pachyrhizi</name>
    <name type="common">Asian soybean rust disease fungus</name>
    <dbReference type="NCBI Taxonomy" id="170000"/>
    <lineage>
        <taxon>Eukaryota</taxon>
        <taxon>Fungi</taxon>
        <taxon>Dikarya</taxon>
        <taxon>Basidiomycota</taxon>
        <taxon>Pucciniomycotina</taxon>
        <taxon>Pucciniomycetes</taxon>
        <taxon>Pucciniales</taxon>
        <taxon>Phakopsoraceae</taxon>
        <taxon>Phakopsora</taxon>
    </lineage>
</organism>
<accession>A0AAV0BHE4</accession>
<dbReference type="Proteomes" id="UP001153365">
    <property type="component" value="Unassembled WGS sequence"/>
</dbReference>